<accession>A0A1U9ZYG3</accession>
<evidence type="ECO:0000313" key="1">
    <source>
        <dbReference type="EMBL" id="AQZ62995.1"/>
    </source>
</evidence>
<keyword evidence="2" id="KW-1185">Reference proteome</keyword>
<evidence type="ECO:0000313" key="2">
    <source>
        <dbReference type="Proteomes" id="UP000190797"/>
    </source>
</evidence>
<dbReference type="STRING" id="1909395.BKM31_17370"/>
<name>A0A1U9ZYG3_9ACTN</name>
<sequence>MTDTAPRYFFQIKESAQDFAHAGCRACTRGDSACRATWTIHLFQPCSGECGCVMLLDHADAVHDSSRGGDWTGRYDTIDQIGDPALRQHAQALLAAAHLAPPPSQP</sequence>
<reference evidence="2" key="1">
    <citation type="journal article" date="2017" name="Med. Chem. Commun.">
        <title>Nonomuraea sp. ATCC 55076 harbours the largest actinomycete chromosome to date and the kistamicin biosynthetic gene cluster.</title>
        <authorList>
            <person name="Nazari B."/>
            <person name="Forneris C.C."/>
            <person name="Gibson M.I."/>
            <person name="Moon K."/>
            <person name="Schramma K.R."/>
            <person name="Seyedsayamdost M.R."/>
        </authorList>
    </citation>
    <scope>NUCLEOTIDE SEQUENCE [LARGE SCALE GENOMIC DNA]</scope>
    <source>
        <strain evidence="2">ATCC 55076</strain>
    </source>
</reference>
<dbReference type="AlphaFoldDB" id="A0A1U9ZYG3"/>
<dbReference type="Proteomes" id="UP000190797">
    <property type="component" value="Chromosome"/>
</dbReference>
<dbReference type="OrthoDB" id="3541194at2"/>
<dbReference type="KEGG" id="noa:BKM31_17370"/>
<organism evidence="1 2">
    <name type="scientific">[Actinomadura] parvosata subsp. kistnae</name>
    <dbReference type="NCBI Taxonomy" id="1909395"/>
    <lineage>
        <taxon>Bacteria</taxon>
        <taxon>Bacillati</taxon>
        <taxon>Actinomycetota</taxon>
        <taxon>Actinomycetes</taxon>
        <taxon>Streptosporangiales</taxon>
        <taxon>Streptosporangiaceae</taxon>
        <taxon>Nonomuraea</taxon>
    </lineage>
</organism>
<gene>
    <name evidence="1" type="ORF">BKM31_17370</name>
</gene>
<protein>
    <submittedName>
        <fullName evidence="1">Uncharacterized protein</fullName>
    </submittedName>
</protein>
<dbReference type="EMBL" id="CP017717">
    <property type="protein sequence ID" value="AQZ62995.1"/>
    <property type="molecule type" value="Genomic_DNA"/>
</dbReference>
<dbReference type="RefSeq" id="WP_080039185.1">
    <property type="nucleotide sequence ID" value="NZ_CP017717.1"/>
</dbReference>
<proteinExistence type="predicted"/>